<dbReference type="GO" id="GO:0005737">
    <property type="term" value="C:cytoplasm"/>
    <property type="evidence" value="ECO:0007669"/>
    <property type="project" value="TreeGrafter"/>
</dbReference>
<sequence>MRAVEWILQPLHKIYLAEDSGDIKKMWVYRSIVRSSPSRHAIARTVQWTRHLCDAQKLSQTQPNIILMGSPGCGKTTVGRILGERLQLPVLDVDDHHLEPYWGVSVAQKLSEVGSEGFVAAEGEALKAFCPQRSVISLTGSNPMHAEAMEHISKTGRVYFMDVHKSDILERLERMKVSRIVGQNDGTSMAEILDFRQQFYERWYDERIICERLESPENVADKVLACIAKHQNPKAKGYESTRGFNLECSTFNDALLQGLAPDDGLVVPRAAVPFFTLGQLDRLIELSYPERVLRVLERWIPCNEICPSRLREMIHAAYGGAVFQDAAVCPVRPLTGSDGQFLQELFHGPTASFKDFALQLMPRMFLNAASECTEKHKYLILVATSGDTGGAVLDGFSRVTEKAGSHSPGVLVLYPRDGISSIQRDQMVFYHGNRARVIGVEGADFDACQTMVKKIFQNVDINKTLLDKYQVKLSAANSISWGRLLPQVAYHVSSYLDLVKKKVIAMGNQIDLCIPTGNFGNILAAYYAKEMGVPIKRLVCASNSNNVLTDFLSSGCYDITKRRLKQTVSPAIDILVSSNLERLLHYVTNRECAIVREAFEQLRDNKVFSVPKQVAESLHGMFSAGWATDEDCKAAIKTTREKSNYLLDTHTGIAKSVADRFQGDRPMVIVATAHPAKFAHDILASFGRQINHRTPVDLIRGIADEAAVPGLHEALLKTLSSADDKPKLTCENNIGHVLKQVTDLARCL</sequence>
<dbReference type="SUPFAM" id="SSF52540">
    <property type="entry name" value="P-loop containing nucleoside triphosphate hydrolases"/>
    <property type="match status" value="1"/>
</dbReference>
<dbReference type="Proteomes" id="UP000828390">
    <property type="component" value="Unassembled WGS sequence"/>
</dbReference>
<dbReference type="InterPro" id="IPR004450">
    <property type="entry name" value="Thr_synthase-like"/>
</dbReference>
<reference evidence="8" key="1">
    <citation type="journal article" date="2019" name="bioRxiv">
        <title>The Genome of the Zebra Mussel, Dreissena polymorpha: A Resource for Invasive Species Research.</title>
        <authorList>
            <person name="McCartney M.A."/>
            <person name="Auch B."/>
            <person name="Kono T."/>
            <person name="Mallez S."/>
            <person name="Zhang Y."/>
            <person name="Obille A."/>
            <person name="Becker A."/>
            <person name="Abrahante J.E."/>
            <person name="Garbe J."/>
            <person name="Badalamenti J.P."/>
            <person name="Herman A."/>
            <person name="Mangelson H."/>
            <person name="Liachko I."/>
            <person name="Sullivan S."/>
            <person name="Sone E.D."/>
            <person name="Koren S."/>
            <person name="Silverstein K.A.T."/>
            <person name="Beckman K.B."/>
            <person name="Gohl D.M."/>
        </authorList>
    </citation>
    <scope>NUCLEOTIDE SEQUENCE</scope>
    <source>
        <strain evidence="8">Duluth1</strain>
        <tissue evidence="8">Whole animal</tissue>
    </source>
</reference>
<dbReference type="PRINTS" id="PR01100">
    <property type="entry name" value="SHIKIMTKNASE"/>
</dbReference>
<dbReference type="InterPro" id="IPR000634">
    <property type="entry name" value="Ser/Thr_deHydtase_PyrdxlP-BS"/>
</dbReference>
<dbReference type="SUPFAM" id="SSF53686">
    <property type="entry name" value="Tryptophan synthase beta subunit-like PLP-dependent enzymes"/>
    <property type="match status" value="1"/>
</dbReference>
<evidence type="ECO:0000313" key="8">
    <source>
        <dbReference type="EMBL" id="KAH3820847.1"/>
    </source>
</evidence>
<dbReference type="InterPro" id="IPR031322">
    <property type="entry name" value="Shikimate/glucono_kinase"/>
</dbReference>
<dbReference type="GO" id="GO:0030170">
    <property type="term" value="F:pyridoxal phosphate binding"/>
    <property type="evidence" value="ECO:0007669"/>
    <property type="project" value="InterPro"/>
</dbReference>
<comment type="caution">
    <text evidence="8">The sequence shown here is derived from an EMBL/GenBank/DDBJ whole genome shotgun (WGS) entry which is preliminary data.</text>
</comment>
<dbReference type="CDD" id="cd00464">
    <property type="entry name" value="SK"/>
    <property type="match status" value="1"/>
</dbReference>
<dbReference type="AlphaFoldDB" id="A0A9D4GVU6"/>
<name>A0A9D4GVU6_DREPO</name>
<dbReference type="PROSITE" id="PS00165">
    <property type="entry name" value="DEHYDRATASE_SER_THR"/>
    <property type="match status" value="1"/>
</dbReference>
<comment type="cofactor">
    <cofactor evidence="1 6">
        <name>pyridoxal 5'-phosphate</name>
        <dbReference type="ChEBI" id="CHEBI:597326"/>
    </cofactor>
</comment>
<dbReference type="InterPro" id="IPR037158">
    <property type="entry name" value="Thr_synth_N_sf"/>
</dbReference>
<dbReference type="Pfam" id="PF01202">
    <property type="entry name" value="SKI"/>
    <property type="match status" value="1"/>
</dbReference>
<reference evidence="8" key="2">
    <citation type="submission" date="2020-11" db="EMBL/GenBank/DDBJ databases">
        <authorList>
            <person name="McCartney M.A."/>
            <person name="Auch B."/>
            <person name="Kono T."/>
            <person name="Mallez S."/>
            <person name="Becker A."/>
            <person name="Gohl D.M."/>
            <person name="Silverstein K.A.T."/>
            <person name="Koren S."/>
            <person name="Bechman K.B."/>
            <person name="Herman A."/>
            <person name="Abrahante J.E."/>
            <person name="Garbe J."/>
        </authorList>
    </citation>
    <scope>NUCLEOTIDE SEQUENCE</scope>
    <source>
        <strain evidence="8">Duluth1</strain>
        <tissue evidence="8">Whole animal</tissue>
    </source>
</reference>
<keyword evidence="4 6" id="KW-0663">Pyridoxal phosphate</keyword>
<evidence type="ECO:0000313" key="9">
    <source>
        <dbReference type="Proteomes" id="UP000828390"/>
    </source>
</evidence>
<organism evidence="8 9">
    <name type="scientific">Dreissena polymorpha</name>
    <name type="common">Zebra mussel</name>
    <name type="synonym">Mytilus polymorpha</name>
    <dbReference type="NCBI Taxonomy" id="45954"/>
    <lineage>
        <taxon>Eukaryota</taxon>
        <taxon>Metazoa</taxon>
        <taxon>Spiralia</taxon>
        <taxon>Lophotrochozoa</taxon>
        <taxon>Mollusca</taxon>
        <taxon>Bivalvia</taxon>
        <taxon>Autobranchia</taxon>
        <taxon>Heteroconchia</taxon>
        <taxon>Euheterodonta</taxon>
        <taxon>Imparidentia</taxon>
        <taxon>Neoheterodontei</taxon>
        <taxon>Myida</taxon>
        <taxon>Dreissenoidea</taxon>
        <taxon>Dreissenidae</taxon>
        <taxon>Dreissena</taxon>
    </lineage>
</organism>
<evidence type="ECO:0000256" key="2">
    <source>
        <dbReference type="ARBA" id="ARBA00005517"/>
    </source>
</evidence>
<evidence type="ECO:0000256" key="4">
    <source>
        <dbReference type="ARBA" id="ARBA00022898"/>
    </source>
</evidence>
<dbReference type="InterPro" id="IPR000623">
    <property type="entry name" value="Shikimate_kinase/TSH1"/>
</dbReference>
<accession>A0A9D4GVU6</accession>
<dbReference type="NCBIfam" id="TIGR00260">
    <property type="entry name" value="thrC"/>
    <property type="match status" value="1"/>
</dbReference>
<dbReference type="GO" id="GO:0008652">
    <property type="term" value="P:amino acid biosynthetic process"/>
    <property type="evidence" value="ECO:0007669"/>
    <property type="project" value="UniProtKB-KW"/>
</dbReference>
<comment type="pathway">
    <text evidence="5">Amino-acid biosynthesis.</text>
</comment>
<dbReference type="EMBL" id="JAIWYP010000005">
    <property type="protein sequence ID" value="KAH3820847.1"/>
    <property type="molecule type" value="Genomic_DNA"/>
</dbReference>
<evidence type="ECO:0000256" key="3">
    <source>
        <dbReference type="ARBA" id="ARBA00022605"/>
    </source>
</evidence>
<dbReference type="HAMAP" id="MF_00109">
    <property type="entry name" value="Shikimate_kinase"/>
    <property type="match status" value="1"/>
</dbReference>
<dbReference type="InterPro" id="IPR029144">
    <property type="entry name" value="Thr_synth_N"/>
</dbReference>
<feature type="modified residue" description="N6-(pyridoxal phosphate)lysine" evidence="6">
    <location>
        <position position="354"/>
    </location>
</feature>
<dbReference type="InterPro" id="IPR027417">
    <property type="entry name" value="P-loop_NTPase"/>
</dbReference>
<gene>
    <name evidence="8" type="ORF">DPMN_122596</name>
</gene>
<evidence type="ECO:0000256" key="6">
    <source>
        <dbReference type="PIRSR" id="PIRSR604450-51"/>
    </source>
</evidence>
<protein>
    <recommendedName>
        <fullName evidence="7">Threonine synthase N-terminal domain-containing protein</fullName>
    </recommendedName>
</protein>
<keyword evidence="3" id="KW-0028">Amino-acid biosynthesis</keyword>
<dbReference type="Pfam" id="PF14821">
    <property type="entry name" value="Thr_synth_N"/>
    <property type="match status" value="1"/>
</dbReference>
<evidence type="ECO:0000256" key="1">
    <source>
        <dbReference type="ARBA" id="ARBA00001933"/>
    </source>
</evidence>
<dbReference type="PANTHER" id="PTHR43515">
    <property type="entry name" value="THREONINE SYNTHASE-LIKE 1"/>
    <property type="match status" value="1"/>
</dbReference>
<dbReference type="Gene3D" id="3.40.50.1100">
    <property type="match status" value="2"/>
</dbReference>
<dbReference type="Gene3D" id="3.40.50.300">
    <property type="entry name" value="P-loop containing nucleotide triphosphate hydrolases"/>
    <property type="match status" value="1"/>
</dbReference>
<feature type="domain" description="Threonine synthase N-terminal" evidence="7">
    <location>
        <begin position="238"/>
        <end position="318"/>
    </location>
</feature>
<keyword evidence="9" id="KW-1185">Reference proteome</keyword>
<dbReference type="Gene3D" id="3.90.1380.10">
    <property type="entry name" value="Threonine synthase, N-terminal domain"/>
    <property type="match status" value="1"/>
</dbReference>
<evidence type="ECO:0000256" key="5">
    <source>
        <dbReference type="ARBA" id="ARBA00029440"/>
    </source>
</evidence>
<comment type="similarity">
    <text evidence="2">Belongs to the threonine synthase family.</text>
</comment>
<evidence type="ECO:0000259" key="7">
    <source>
        <dbReference type="Pfam" id="PF14821"/>
    </source>
</evidence>
<dbReference type="InterPro" id="IPR036052">
    <property type="entry name" value="TrpB-like_PALP_sf"/>
</dbReference>
<proteinExistence type="inferred from homology"/>
<dbReference type="PANTHER" id="PTHR43515:SF1">
    <property type="entry name" value="THREONINE SYNTHASE-LIKE 1"/>
    <property type="match status" value="1"/>
</dbReference>